<name>A0A811KXX6_9BILA</name>
<evidence type="ECO:0000313" key="4">
    <source>
        <dbReference type="EMBL" id="CAD5219736.1"/>
    </source>
</evidence>
<dbReference type="OrthoDB" id="10256179at2759"/>
<dbReference type="InterPro" id="IPR000408">
    <property type="entry name" value="Reg_chr_condens"/>
</dbReference>
<reference evidence="4" key="1">
    <citation type="submission" date="2020-09" db="EMBL/GenBank/DDBJ databases">
        <authorList>
            <person name="Kikuchi T."/>
        </authorList>
    </citation>
    <scope>NUCLEOTIDE SEQUENCE</scope>
    <source>
        <strain evidence="4">SH1</strain>
    </source>
</reference>
<proteinExistence type="predicted"/>
<accession>A0A811KXX6</accession>
<dbReference type="PANTHER" id="PTHR22870:SF388">
    <property type="entry name" value="CLARET, ISOFORM A"/>
    <property type="match status" value="1"/>
</dbReference>
<feature type="region of interest" description="Disordered" evidence="3">
    <location>
        <begin position="1129"/>
        <end position="1148"/>
    </location>
</feature>
<organism evidence="4 5">
    <name type="scientific">Bursaphelenchus okinawaensis</name>
    <dbReference type="NCBI Taxonomy" id="465554"/>
    <lineage>
        <taxon>Eukaryota</taxon>
        <taxon>Metazoa</taxon>
        <taxon>Ecdysozoa</taxon>
        <taxon>Nematoda</taxon>
        <taxon>Chromadorea</taxon>
        <taxon>Rhabditida</taxon>
        <taxon>Tylenchina</taxon>
        <taxon>Tylenchomorpha</taxon>
        <taxon>Aphelenchoidea</taxon>
        <taxon>Aphelenchoididae</taxon>
        <taxon>Bursaphelenchus</taxon>
    </lineage>
</organism>
<dbReference type="PANTHER" id="PTHR22870">
    <property type="entry name" value="REGULATOR OF CHROMOSOME CONDENSATION"/>
    <property type="match status" value="1"/>
</dbReference>
<dbReference type="Pfam" id="PF13540">
    <property type="entry name" value="RCC1_2"/>
    <property type="match status" value="1"/>
</dbReference>
<dbReference type="Gene3D" id="2.130.10.30">
    <property type="entry name" value="Regulator of chromosome condensation 1/beta-lactamase-inhibitor protein II"/>
    <property type="match status" value="2"/>
</dbReference>
<sequence>MSYETKNLFDTSKELGNVLDYSYLVDENFVLVVGLTSKGNIVVFHETKNQKTCDYVNLCDIYPEFLEYLLINLLPDASAVVLVLCNGKLLVIPIKYIINASWAQRQFFCNQPLLVNLELSSSNKCFNVPTSVVSYISKVNNRYNLLFSQKSGSVHVVDLELQKVVASINTEETINGLQLFDNTDKTRYLVVSQFTNKQYVWPLETDTQGIRETWAHFVPDNDLIPVLCQLNTHNDRKQLTLYFVDSGSLALVDDIKDLKFKETINGLKNSWFTYYSSSLIVFVTSGQELQYFFAFDEENLTESIELNCGLPCQPLGFVPLLSTVDGLARCLFINSTGFYSFEPIAALPKITMEYMNTRGYLKDNFVRLCEYTKNEQCKLYEDVLVESIKEAKPGYVDGIIYLGIELGIPLRKIASILKENQEFDALIPFLVMKSQKEAKDVEARDLLFDIYLHKLYKDGPTPALENSLYIFLIAYLVSEDVLKVFLQNRLLSCVLVYLAKSRSTVSQQIASYLVEVEDWKVFKQQDLLRVLVNLHWNAIDSATKQRMLSLVEKYTLALPELHEVVMVLNMADNSVRSDADFLKIAIVAGLSAQFKLKNYKLTRWSPVGCGSNFCVALSDDNSLWAWGEFVAGTTKAKNVSTLTGSKHISKSTVDLPPFKMSKTPRRIQLPRDLLNDPVGICDIKCGTEHVLLLDSSGHVYSYGKNRFGQCGVGHMDPVTEVTKIDGDFGTITVISAGNYHSGFIDDKHNVWLFGWAIHGQLGLNTIANVTEPFLITCLSNLDIVNLQLGMAHSIFLTKTGQVYGFGHMENGELIRDPVADPAGLQKQKSFKPLLLDLPEPMESISCNYFQGIGISKTAIYVWGECPQTLKMNAFWLKHKMGKHRTNPDGLDQWKGEGTSSIPRNHFGCKRIAYWNLEKQPAIRQISCGYNHCALLTEDGDIYTWGRALDKQLGHGTKTDKATPTKLVEPIDVKWKFVHCGRNMTIAVTTRGEYYTWGRNDRGQLGVKRQENINTTSDGAPKKYFLKSSTGNKRPIELPTSQCVGKPTPLLTLNVGIHHIAAINIEDKLNLWLEQCTQSDLENVSKRLQHQLICSPYAVKLLLKAGYLIPALLALAKWAEMNKTTIAVKQTSESTDSDNGNTPTSSASSIIVSDPQSLVETSYNLMNAHPAEEVKLVAVLLMMKAGYPILSRLAINQRLCKLVAGHIELPQSPPRSGRMSVSAKSPISSTPSTVLSASDYCSSGSLNRQKMGELNQKERQAMLKKARLPGHSKLQLLIKRATDLSDKFVFYSECGHYERRIVPTSVKRQQQLKSSNKAKLCSICLSP</sequence>
<feature type="repeat" description="RCC1" evidence="2">
    <location>
        <begin position="939"/>
        <end position="990"/>
    </location>
</feature>
<dbReference type="Proteomes" id="UP000614601">
    <property type="component" value="Unassembled WGS sequence"/>
</dbReference>
<protein>
    <submittedName>
        <fullName evidence="4">Uncharacterized protein</fullName>
    </submittedName>
</protein>
<evidence type="ECO:0000256" key="1">
    <source>
        <dbReference type="ARBA" id="ARBA00022737"/>
    </source>
</evidence>
<feature type="repeat" description="RCC1" evidence="2">
    <location>
        <begin position="748"/>
        <end position="799"/>
    </location>
</feature>
<keyword evidence="1" id="KW-0677">Repeat</keyword>
<keyword evidence="5" id="KW-1185">Reference proteome</keyword>
<dbReference type="PROSITE" id="PS50012">
    <property type="entry name" value="RCC1_3"/>
    <property type="match status" value="4"/>
</dbReference>
<dbReference type="Proteomes" id="UP000783686">
    <property type="component" value="Unassembled WGS sequence"/>
</dbReference>
<feature type="repeat" description="RCC1" evidence="2">
    <location>
        <begin position="697"/>
        <end position="747"/>
    </location>
</feature>
<evidence type="ECO:0000256" key="2">
    <source>
        <dbReference type="PROSITE-ProRule" id="PRU00235"/>
    </source>
</evidence>
<gene>
    <name evidence="4" type="ORF">BOKJ2_LOCUS8593</name>
</gene>
<feature type="repeat" description="RCC1" evidence="2">
    <location>
        <begin position="991"/>
        <end position="1065"/>
    </location>
</feature>
<dbReference type="EMBL" id="CAJFCW020000004">
    <property type="protein sequence ID" value="CAG9112826.1"/>
    <property type="molecule type" value="Genomic_DNA"/>
</dbReference>
<dbReference type="SUPFAM" id="SSF82171">
    <property type="entry name" value="DPP6 N-terminal domain-like"/>
    <property type="match status" value="1"/>
</dbReference>
<dbReference type="InterPro" id="IPR051210">
    <property type="entry name" value="Ub_ligase/GEF_domain"/>
</dbReference>
<comment type="caution">
    <text evidence="4">The sequence shown here is derived from an EMBL/GenBank/DDBJ whole genome shotgun (WGS) entry which is preliminary data.</text>
</comment>
<dbReference type="SUPFAM" id="SSF50985">
    <property type="entry name" value="RCC1/BLIP-II"/>
    <property type="match status" value="2"/>
</dbReference>
<evidence type="ECO:0000313" key="5">
    <source>
        <dbReference type="Proteomes" id="UP000614601"/>
    </source>
</evidence>
<dbReference type="InterPro" id="IPR009091">
    <property type="entry name" value="RCC1/BLIP-II"/>
</dbReference>
<dbReference type="EMBL" id="CAJFDH010000004">
    <property type="protein sequence ID" value="CAD5219736.1"/>
    <property type="molecule type" value="Genomic_DNA"/>
</dbReference>
<dbReference type="Pfam" id="PF00415">
    <property type="entry name" value="RCC1"/>
    <property type="match status" value="2"/>
</dbReference>
<dbReference type="PRINTS" id="PR00633">
    <property type="entry name" value="RCCNDNSATION"/>
</dbReference>
<evidence type="ECO:0000256" key="3">
    <source>
        <dbReference type="SAM" id="MobiDB-lite"/>
    </source>
</evidence>